<dbReference type="EMBL" id="KL197746">
    <property type="protein sequence ID" value="KDQ51693.1"/>
    <property type="molecule type" value="Genomic_DNA"/>
</dbReference>
<evidence type="ECO:0000313" key="3">
    <source>
        <dbReference type="Proteomes" id="UP000027265"/>
    </source>
</evidence>
<accession>A0A067P9U6</accession>
<keyword evidence="3" id="KW-1185">Reference proteome</keyword>
<organism evidence="2 3">
    <name type="scientific">Jaapia argillacea MUCL 33604</name>
    <dbReference type="NCBI Taxonomy" id="933084"/>
    <lineage>
        <taxon>Eukaryota</taxon>
        <taxon>Fungi</taxon>
        <taxon>Dikarya</taxon>
        <taxon>Basidiomycota</taxon>
        <taxon>Agaricomycotina</taxon>
        <taxon>Agaricomycetes</taxon>
        <taxon>Agaricomycetidae</taxon>
        <taxon>Jaapiales</taxon>
        <taxon>Jaapiaceae</taxon>
        <taxon>Jaapia</taxon>
    </lineage>
</organism>
<evidence type="ECO:0000313" key="2">
    <source>
        <dbReference type="EMBL" id="KDQ51693.1"/>
    </source>
</evidence>
<dbReference type="AlphaFoldDB" id="A0A067P9U6"/>
<dbReference type="OrthoDB" id="3364132at2759"/>
<sequence>MRDGLLEVWISVDGERLPEVALAPPVKIQTRTVCDCWIRSEAGKKFSTKWRDLSPKRGIWLQFSVDGIPIGANGYGRYSSNCGGYRAPPGSVDGWLVSNHTRKSFTFSTLRSTADTSKTGNQGLGTIEVQVYIAKIGEKTSDNIPCLTFQDLEPVVKSCFVSAKLAAQQNHCVQPGDKIEVEDLHISGPIKASKDPFVIFRFHYGPLAMPDPLIVARQTTHTQYNGQGSATQDDNRRYRLRQRKADPSRSRPTNQSLHHPNVADADEEQDIQVVAEICLDRLTISQDPDAGSYHNLPPASREYSQLNPGISAFRRRSTSLEYLDDDGEVDGGIAVEGDGSDNMPPPENPGATLEHHDQGAPNPNERGPSNTAPALKEEAASPSFEGPGFLPTVDFVAEQEAAERRVNELQRRVDEAERVARELQLERKRAQEDVESLRRLAEKSRKKPKLE</sequence>
<feature type="region of interest" description="Disordered" evidence="1">
    <location>
        <begin position="427"/>
        <end position="451"/>
    </location>
</feature>
<reference evidence="3" key="1">
    <citation type="journal article" date="2014" name="Proc. Natl. Acad. Sci. U.S.A.">
        <title>Extensive sampling of basidiomycete genomes demonstrates inadequacy of the white-rot/brown-rot paradigm for wood decay fungi.</title>
        <authorList>
            <person name="Riley R."/>
            <person name="Salamov A.A."/>
            <person name="Brown D.W."/>
            <person name="Nagy L.G."/>
            <person name="Floudas D."/>
            <person name="Held B.W."/>
            <person name="Levasseur A."/>
            <person name="Lombard V."/>
            <person name="Morin E."/>
            <person name="Otillar R."/>
            <person name="Lindquist E.A."/>
            <person name="Sun H."/>
            <person name="LaButti K.M."/>
            <person name="Schmutz J."/>
            <person name="Jabbour D."/>
            <person name="Luo H."/>
            <person name="Baker S.E."/>
            <person name="Pisabarro A.G."/>
            <person name="Walton J.D."/>
            <person name="Blanchette R.A."/>
            <person name="Henrissat B."/>
            <person name="Martin F."/>
            <person name="Cullen D."/>
            <person name="Hibbett D.S."/>
            <person name="Grigoriev I.V."/>
        </authorList>
    </citation>
    <scope>NUCLEOTIDE SEQUENCE [LARGE SCALE GENOMIC DNA]</scope>
    <source>
        <strain evidence="3">MUCL 33604</strain>
    </source>
</reference>
<dbReference type="Proteomes" id="UP000027265">
    <property type="component" value="Unassembled WGS sequence"/>
</dbReference>
<name>A0A067P9U6_9AGAM</name>
<gene>
    <name evidence="2" type="ORF">JAAARDRAFT_40931</name>
</gene>
<dbReference type="HOGENOM" id="CLU_555548_0_0_1"/>
<feature type="region of interest" description="Disordered" evidence="1">
    <location>
        <begin position="321"/>
        <end position="391"/>
    </location>
</feature>
<evidence type="ECO:0000256" key="1">
    <source>
        <dbReference type="SAM" id="MobiDB-lite"/>
    </source>
</evidence>
<dbReference type="InParanoid" id="A0A067P9U6"/>
<feature type="region of interest" description="Disordered" evidence="1">
    <location>
        <begin position="242"/>
        <end position="268"/>
    </location>
</feature>
<feature type="region of interest" description="Disordered" evidence="1">
    <location>
        <begin position="286"/>
        <end position="308"/>
    </location>
</feature>
<proteinExistence type="predicted"/>
<protein>
    <submittedName>
        <fullName evidence="2">Uncharacterized protein</fullName>
    </submittedName>
</protein>